<dbReference type="AlphaFoldDB" id="A0A1M5MLK2"/>
<gene>
    <name evidence="1" type="ORF">SAMN05443248_2635</name>
</gene>
<dbReference type="OrthoDB" id="8231450at2"/>
<evidence type="ECO:0000313" key="2">
    <source>
        <dbReference type="Proteomes" id="UP000189796"/>
    </source>
</evidence>
<protein>
    <submittedName>
        <fullName evidence="1">Uncharacterized protein</fullName>
    </submittedName>
</protein>
<reference evidence="1 2" key="1">
    <citation type="submission" date="2016-11" db="EMBL/GenBank/DDBJ databases">
        <authorList>
            <person name="Jaros S."/>
            <person name="Januszkiewicz K."/>
            <person name="Wedrychowicz H."/>
        </authorList>
    </citation>
    <scope>NUCLEOTIDE SEQUENCE [LARGE SCALE GENOMIC DNA]</scope>
    <source>
        <strain evidence="1 2">GAS138</strain>
    </source>
</reference>
<evidence type="ECO:0000313" key="1">
    <source>
        <dbReference type="EMBL" id="SHG78126.1"/>
    </source>
</evidence>
<accession>A0A1M5MLK2</accession>
<dbReference type="RefSeq" id="WP_079601596.1">
    <property type="nucleotide sequence ID" value="NZ_LT670817.1"/>
</dbReference>
<dbReference type="Proteomes" id="UP000189796">
    <property type="component" value="Chromosome I"/>
</dbReference>
<sequence length="148" mass="16346">MNLSRTTPARDRIIEPIIALAGCSKQHRIVIAGSRAVELMLELQRRGYVRTAATANCGQPAGQYDVALVDWRRRTFKTLETALDWLVGFVSPSGVLVVWVDPQKAAANEILRLSLERRGFVIEAGTVHDCGCAVSARRRETSPFRKAA</sequence>
<organism evidence="1 2">
    <name type="scientific">Bradyrhizobium erythrophlei</name>
    <dbReference type="NCBI Taxonomy" id="1437360"/>
    <lineage>
        <taxon>Bacteria</taxon>
        <taxon>Pseudomonadati</taxon>
        <taxon>Pseudomonadota</taxon>
        <taxon>Alphaproteobacteria</taxon>
        <taxon>Hyphomicrobiales</taxon>
        <taxon>Nitrobacteraceae</taxon>
        <taxon>Bradyrhizobium</taxon>
    </lineage>
</organism>
<proteinExistence type="predicted"/>
<dbReference type="EMBL" id="LT670817">
    <property type="protein sequence ID" value="SHG78126.1"/>
    <property type="molecule type" value="Genomic_DNA"/>
</dbReference>
<name>A0A1M5MLK2_9BRAD</name>